<proteinExistence type="predicted"/>
<keyword evidence="2" id="KW-1133">Transmembrane helix</keyword>
<sequence length="453" mass="50098">MEKTKNISRRDLLKIMGVGGVALGTAGGLMATKAEAKSNLAPNIAIIGAGLGGISLSAKLIDDLPNAKINLFDADPILYYQPGFTLIAGGIYDKKDTEFQKQDLINEKVNWIKENIDLVNPDDKSLVTTSGKTYSYDYLIIATGTTYKFEEYEGLSEEIINDPQYSNIASIYTVDGSVKAHTMIQELVKNGGKAVFAEPNTPIKCGGANKKVNFLLEDLATSKNMRSKVQMHLYVGGESMLSSPVHAKMIEQFFLERKMPYSMRHLLRKVDKENKIAYFDKLMPYTENGVQKTAIEQVSVPFDYLFVIPKMITSPFIAKAGLAVTSGHVAGNWVDVDKFTLQHKKYPTIFAIGDCAGVPKGKTGASIRKQYPVIAQNILDHLNGKPLSAKFYGYTACPLLTRYGKAVMVEFNYEGVDPSMPCFGATRESWLNWFVKVYLMKAMVMKGMVFAKA</sequence>
<evidence type="ECO:0000313" key="4">
    <source>
        <dbReference type="EMBL" id="PZT48917.1"/>
    </source>
</evidence>
<dbReference type="InterPro" id="IPR015904">
    <property type="entry name" value="Sulphide_quinone_reductase"/>
</dbReference>
<dbReference type="PROSITE" id="PS51318">
    <property type="entry name" value="TAT"/>
    <property type="match status" value="1"/>
</dbReference>
<reference evidence="4 5" key="1">
    <citation type="submission" date="2017-03" db="EMBL/GenBank/DDBJ databases">
        <title>Genomic and clinical evidence uncovers the enterohepatic species Helicobacter valdiviensis as a potential human intestinal pathogen.</title>
        <authorList>
            <person name="Fresia P."/>
            <person name="Jara R."/>
            <person name="Sierra R."/>
            <person name="Ferres I."/>
            <person name="Greif G."/>
            <person name="Iraola G."/>
            <person name="Collado L."/>
        </authorList>
    </citation>
    <scope>NUCLEOTIDE SEQUENCE [LARGE SCALE GENOMIC DNA]</scope>
    <source>
        <strain evidence="4 5">WBE14</strain>
    </source>
</reference>
<evidence type="ECO:0000256" key="2">
    <source>
        <dbReference type="SAM" id="Phobius"/>
    </source>
</evidence>
<dbReference type="SUPFAM" id="SSF51905">
    <property type="entry name" value="FAD/NAD(P)-binding domain"/>
    <property type="match status" value="2"/>
</dbReference>
<keyword evidence="2" id="KW-0472">Membrane</keyword>
<dbReference type="GO" id="GO:0070224">
    <property type="term" value="F:sulfide:quinone oxidoreductase activity"/>
    <property type="evidence" value="ECO:0007669"/>
    <property type="project" value="TreeGrafter"/>
</dbReference>
<comment type="caution">
    <text evidence="4">The sequence shown here is derived from an EMBL/GenBank/DDBJ whole genome shotgun (WGS) entry which is preliminary data.</text>
</comment>
<keyword evidence="2" id="KW-0812">Transmembrane</keyword>
<keyword evidence="1" id="KW-0500">Molybdenum</keyword>
<dbReference type="NCBIfam" id="TIGR01409">
    <property type="entry name" value="TAT_signal_seq"/>
    <property type="match status" value="1"/>
</dbReference>
<dbReference type="InterPro" id="IPR006311">
    <property type="entry name" value="TAT_signal"/>
</dbReference>
<feature type="transmembrane region" description="Helical" evidence="2">
    <location>
        <begin position="12"/>
        <end position="32"/>
    </location>
</feature>
<dbReference type="PANTHER" id="PTHR10632:SF2">
    <property type="entry name" value="SULFIDE:QUINONE OXIDOREDUCTASE, MITOCHONDRIAL"/>
    <property type="match status" value="1"/>
</dbReference>
<name>A0A2W6MWY3_9HELI</name>
<dbReference type="RefSeq" id="WP_111228974.1">
    <property type="nucleotide sequence ID" value="NZ_NBIU01000002.1"/>
</dbReference>
<gene>
    <name evidence="4" type="ORF">B6S12_01075</name>
</gene>
<accession>A0A2W6MWY3</accession>
<dbReference type="InterPro" id="IPR023753">
    <property type="entry name" value="FAD/NAD-binding_dom"/>
</dbReference>
<dbReference type="Gene3D" id="3.50.50.100">
    <property type="match status" value="1"/>
</dbReference>
<evidence type="ECO:0000259" key="3">
    <source>
        <dbReference type="Pfam" id="PF07992"/>
    </source>
</evidence>
<keyword evidence="5" id="KW-1185">Reference proteome</keyword>
<protein>
    <submittedName>
        <fullName evidence="4">Pyridine nucleotide-disulfide oxidoreductase</fullName>
    </submittedName>
</protein>
<dbReference type="EMBL" id="NBIU01000002">
    <property type="protein sequence ID" value="PZT48917.1"/>
    <property type="molecule type" value="Genomic_DNA"/>
</dbReference>
<organism evidence="4 5">
    <name type="scientific">Helicobacter valdiviensis</name>
    <dbReference type="NCBI Taxonomy" id="1458358"/>
    <lineage>
        <taxon>Bacteria</taxon>
        <taxon>Pseudomonadati</taxon>
        <taxon>Campylobacterota</taxon>
        <taxon>Epsilonproteobacteria</taxon>
        <taxon>Campylobacterales</taxon>
        <taxon>Helicobacteraceae</taxon>
        <taxon>Helicobacter</taxon>
    </lineage>
</organism>
<dbReference type="PANTHER" id="PTHR10632">
    <property type="entry name" value="SULFIDE:QUINONE OXIDOREDUCTASE"/>
    <property type="match status" value="1"/>
</dbReference>
<dbReference type="InterPro" id="IPR036188">
    <property type="entry name" value="FAD/NAD-bd_sf"/>
</dbReference>
<dbReference type="AlphaFoldDB" id="A0A2W6MWY3"/>
<evidence type="ECO:0000256" key="1">
    <source>
        <dbReference type="ARBA" id="ARBA00022505"/>
    </source>
</evidence>
<dbReference type="Pfam" id="PF07992">
    <property type="entry name" value="Pyr_redox_2"/>
    <property type="match status" value="1"/>
</dbReference>
<dbReference type="GO" id="GO:0071949">
    <property type="term" value="F:FAD binding"/>
    <property type="evidence" value="ECO:0007669"/>
    <property type="project" value="TreeGrafter"/>
</dbReference>
<feature type="domain" description="FAD/NAD(P)-binding" evidence="3">
    <location>
        <begin position="43"/>
        <end position="158"/>
    </location>
</feature>
<evidence type="ECO:0000313" key="5">
    <source>
        <dbReference type="Proteomes" id="UP000249746"/>
    </source>
</evidence>
<dbReference type="InterPro" id="IPR019546">
    <property type="entry name" value="TAT_signal_bac_arc"/>
</dbReference>
<dbReference type="OrthoDB" id="9802771at2"/>
<dbReference type="GO" id="GO:0070221">
    <property type="term" value="P:sulfide oxidation, using sulfide:quinone oxidoreductase"/>
    <property type="evidence" value="ECO:0007669"/>
    <property type="project" value="TreeGrafter"/>
</dbReference>
<dbReference type="Proteomes" id="UP000249746">
    <property type="component" value="Unassembled WGS sequence"/>
</dbReference>